<evidence type="ECO:0000256" key="1">
    <source>
        <dbReference type="ARBA" id="ARBA00004286"/>
    </source>
</evidence>
<evidence type="ECO:0000256" key="10">
    <source>
        <dbReference type="SAM" id="MobiDB-lite"/>
    </source>
</evidence>
<evidence type="ECO:0000313" key="12">
    <source>
        <dbReference type="Proteomes" id="UP000789524"/>
    </source>
</evidence>
<proteinExistence type="predicted"/>
<feature type="compositionally biased region" description="Basic and acidic residues" evidence="10">
    <location>
        <begin position="120"/>
        <end position="129"/>
    </location>
</feature>
<keyword evidence="8" id="KW-0539">Nucleus</keyword>
<evidence type="ECO:0000256" key="5">
    <source>
        <dbReference type="ARBA" id="ARBA00022553"/>
    </source>
</evidence>
<evidence type="ECO:0000313" key="11">
    <source>
        <dbReference type="EMBL" id="CAG9559288.1"/>
    </source>
</evidence>
<reference evidence="11" key="1">
    <citation type="submission" date="2021-09" db="EMBL/GenBank/DDBJ databases">
        <authorList>
            <person name="Martin H S."/>
        </authorList>
    </citation>
    <scope>NUCLEOTIDE SEQUENCE</scope>
</reference>
<dbReference type="GO" id="GO:0005730">
    <property type="term" value="C:nucleolus"/>
    <property type="evidence" value="ECO:0007669"/>
    <property type="project" value="UniProtKB-SubCell"/>
</dbReference>
<evidence type="ECO:0000256" key="4">
    <source>
        <dbReference type="ARBA" id="ARBA00022454"/>
    </source>
</evidence>
<comment type="caution">
    <text evidence="11">The sequence shown here is derived from an EMBL/GenBank/DDBJ whole genome shotgun (WGS) entry which is preliminary data.</text>
</comment>
<dbReference type="GO" id="GO:0005694">
    <property type="term" value="C:chromosome"/>
    <property type="evidence" value="ECO:0007669"/>
    <property type="project" value="UniProtKB-SubCell"/>
</dbReference>
<sequence length="176" mass="20829">MATDVDQKVNSILENIKNGSNTNDDKCLQVEDSKVKKPVNKTKKKANENEIRGVPKSGRFWKSKKEKFSKIIKTKGIRPDYQKKEALRIELKRTKDISHQILEQIKEKEEARKQRRRENIKRAEENKRKSEIVQVITNTKKLKRMKKKQLRFIEKRDINVNKENKQQSSVDSTVEK</sequence>
<comment type="subcellular location">
    <subcellularLocation>
        <location evidence="1">Chromosome</location>
    </subcellularLocation>
    <subcellularLocation>
        <location evidence="2">Nucleus</location>
        <location evidence="2">Nucleolus</location>
    </subcellularLocation>
</comment>
<keyword evidence="5" id="KW-0597">Phosphoprotein</keyword>
<dbReference type="EMBL" id="CAKASE010000043">
    <property type="protein sequence ID" value="CAG9559288.1"/>
    <property type="molecule type" value="Genomic_DNA"/>
</dbReference>
<evidence type="ECO:0000256" key="7">
    <source>
        <dbReference type="ARBA" id="ARBA00023054"/>
    </source>
</evidence>
<keyword evidence="6" id="KW-0164">Citrullination</keyword>
<evidence type="ECO:0000256" key="6">
    <source>
        <dbReference type="ARBA" id="ARBA00022934"/>
    </source>
</evidence>
<accession>A0A8J2QDR6</accession>
<gene>
    <name evidence="11" type="ORF">DCHRY22_LOCUS1172</name>
</gene>
<dbReference type="AlphaFoldDB" id="A0A8J2QDR6"/>
<keyword evidence="12" id="KW-1185">Reference proteome</keyword>
<dbReference type="PANTHER" id="PTHR13557:SF1">
    <property type="entry name" value="COILED-COIL DOMAIN-CONTAINING PROTEIN 86"/>
    <property type="match status" value="1"/>
</dbReference>
<comment type="function">
    <text evidence="9">Required for proper chromosome segregation during mitosis and error-free mitotic progression.</text>
</comment>
<organism evidence="11 12">
    <name type="scientific">Danaus chrysippus</name>
    <name type="common">African queen</name>
    <dbReference type="NCBI Taxonomy" id="151541"/>
    <lineage>
        <taxon>Eukaryota</taxon>
        <taxon>Metazoa</taxon>
        <taxon>Ecdysozoa</taxon>
        <taxon>Arthropoda</taxon>
        <taxon>Hexapoda</taxon>
        <taxon>Insecta</taxon>
        <taxon>Pterygota</taxon>
        <taxon>Neoptera</taxon>
        <taxon>Endopterygota</taxon>
        <taxon>Lepidoptera</taxon>
        <taxon>Glossata</taxon>
        <taxon>Ditrysia</taxon>
        <taxon>Papilionoidea</taxon>
        <taxon>Nymphalidae</taxon>
        <taxon>Danainae</taxon>
        <taxon>Danaini</taxon>
        <taxon>Danaina</taxon>
        <taxon>Danaus</taxon>
        <taxon>Anosia</taxon>
    </lineage>
</organism>
<evidence type="ECO:0000256" key="3">
    <source>
        <dbReference type="ARBA" id="ARBA00016738"/>
    </source>
</evidence>
<evidence type="ECO:0000256" key="8">
    <source>
        <dbReference type="ARBA" id="ARBA00023242"/>
    </source>
</evidence>
<name>A0A8J2QDR6_9NEOP</name>
<feature type="region of interest" description="Disordered" evidence="10">
    <location>
        <begin position="108"/>
        <end position="129"/>
    </location>
</feature>
<evidence type="ECO:0000256" key="2">
    <source>
        <dbReference type="ARBA" id="ARBA00004604"/>
    </source>
</evidence>
<keyword evidence="4" id="KW-0158">Chromosome</keyword>
<dbReference type="Proteomes" id="UP000789524">
    <property type="component" value="Unassembled WGS sequence"/>
</dbReference>
<dbReference type="PANTHER" id="PTHR13557">
    <property type="entry name" value="COILED-COIL DOMAIN-CONTAINING PROTEIN 86"/>
    <property type="match status" value="1"/>
</dbReference>
<dbReference type="OrthoDB" id="277961at2759"/>
<protein>
    <recommendedName>
        <fullName evidence="3">Coiled-coil domain-containing protein 86</fullName>
    </recommendedName>
</protein>
<dbReference type="InterPro" id="IPR026570">
    <property type="entry name" value="CCDC86"/>
</dbReference>
<keyword evidence="7" id="KW-0175">Coiled coil</keyword>
<evidence type="ECO:0000256" key="9">
    <source>
        <dbReference type="ARBA" id="ARBA00093307"/>
    </source>
</evidence>